<evidence type="ECO:0000256" key="3">
    <source>
        <dbReference type="ARBA" id="ARBA00022692"/>
    </source>
</evidence>
<evidence type="ECO:0000256" key="7">
    <source>
        <dbReference type="ARBA" id="ARBA00023136"/>
    </source>
</evidence>
<feature type="transmembrane region" description="Helical" evidence="8">
    <location>
        <begin position="416"/>
        <end position="438"/>
    </location>
</feature>
<dbReference type="InterPro" id="IPR004268">
    <property type="entry name" value="MurJ"/>
</dbReference>
<comment type="function">
    <text evidence="8 9">Involved in peptidoglycan biosynthesis. Transports lipid-linked peptidoglycan precursors from the inner to the outer leaflet of the cytoplasmic membrane.</text>
</comment>
<dbReference type="GO" id="GO:0005886">
    <property type="term" value="C:plasma membrane"/>
    <property type="evidence" value="ECO:0007669"/>
    <property type="project" value="UniProtKB-SubCell"/>
</dbReference>
<dbReference type="CDD" id="cd13123">
    <property type="entry name" value="MATE_MurJ_like"/>
    <property type="match status" value="1"/>
</dbReference>
<organism evidence="10 11">
    <name type="scientific">Candidatus Beckwithbacteria bacterium RIFCSPHIGHO2_12_FULL_47_17</name>
    <dbReference type="NCBI Taxonomy" id="1797460"/>
    <lineage>
        <taxon>Bacteria</taxon>
        <taxon>Candidatus Beckwithiibacteriota</taxon>
    </lineage>
</organism>
<comment type="pathway">
    <text evidence="8">Cell wall biogenesis; peptidoglycan biosynthesis.</text>
</comment>
<dbReference type="EMBL" id="MEZN01000028">
    <property type="protein sequence ID" value="OGD55988.1"/>
    <property type="molecule type" value="Genomic_DNA"/>
</dbReference>
<evidence type="ECO:0000256" key="9">
    <source>
        <dbReference type="PIRNR" id="PIRNR002869"/>
    </source>
</evidence>
<feature type="transmembrane region" description="Helical" evidence="8">
    <location>
        <begin position="321"/>
        <end position="344"/>
    </location>
</feature>
<dbReference type="GO" id="GO:0015648">
    <property type="term" value="F:lipid-linked peptidoglycan transporter activity"/>
    <property type="evidence" value="ECO:0007669"/>
    <property type="project" value="UniProtKB-UniRule"/>
</dbReference>
<comment type="similarity">
    <text evidence="8 9">Belongs to the MurJ/MviN family.</text>
</comment>
<evidence type="ECO:0000313" key="10">
    <source>
        <dbReference type="EMBL" id="OGD55988.1"/>
    </source>
</evidence>
<evidence type="ECO:0000256" key="2">
    <source>
        <dbReference type="ARBA" id="ARBA00022475"/>
    </source>
</evidence>
<feature type="transmembrane region" description="Helical" evidence="8">
    <location>
        <begin position="12"/>
        <end position="32"/>
    </location>
</feature>
<feature type="transmembrane region" description="Helical" evidence="8">
    <location>
        <begin position="135"/>
        <end position="159"/>
    </location>
</feature>
<keyword evidence="7 8" id="KW-0472">Membrane</keyword>
<dbReference type="PIRSF" id="PIRSF002869">
    <property type="entry name" value="MviN"/>
    <property type="match status" value="1"/>
</dbReference>
<proteinExistence type="inferred from homology"/>
<protein>
    <recommendedName>
        <fullName evidence="8">Probable lipid II flippase MurJ</fullName>
    </recommendedName>
</protein>
<dbReference type="STRING" id="1797460.A3E73_00130"/>
<dbReference type="GO" id="GO:0034204">
    <property type="term" value="P:lipid translocation"/>
    <property type="evidence" value="ECO:0007669"/>
    <property type="project" value="TreeGrafter"/>
</dbReference>
<dbReference type="UniPathway" id="UPA00219"/>
<dbReference type="HAMAP" id="MF_02078">
    <property type="entry name" value="MurJ_MviN"/>
    <property type="match status" value="1"/>
</dbReference>
<keyword evidence="5 8" id="KW-0573">Peptidoglycan synthesis</keyword>
<dbReference type="NCBIfam" id="TIGR01695">
    <property type="entry name" value="murJ_mviN"/>
    <property type="match status" value="1"/>
</dbReference>
<dbReference type="AlphaFoldDB" id="A0A1F5DLG8"/>
<dbReference type="PRINTS" id="PR01806">
    <property type="entry name" value="VIRFACTRMVIN"/>
</dbReference>
<dbReference type="PANTHER" id="PTHR47019">
    <property type="entry name" value="LIPID II FLIPPASE MURJ"/>
    <property type="match status" value="1"/>
</dbReference>
<feature type="transmembrane region" description="Helical" evidence="8">
    <location>
        <begin position="92"/>
        <end position="115"/>
    </location>
</feature>
<keyword evidence="8 9" id="KW-0961">Cell wall biogenesis/degradation</keyword>
<dbReference type="GO" id="GO:0009252">
    <property type="term" value="P:peptidoglycan biosynthetic process"/>
    <property type="evidence" value="ECO:0007669"/>
    <property type="project" value="UniProtKB-UniRule"/>
</dbReference>
<dbReference type="PANTHER" id="PTHR47019:SF1">
    <property type="entry name" value="LIPID II FLIPPASE MURJ"/>
    <property type="match status" value="1"/>
</dbReference>
<feature type="transmembrane region" description="Helical" evidence="8">
    <location>
        <begin position="490"/>
        <end position="510"/>
    </location>
</feature>
<feature type="transmembrane region" description="Helical" evidence="8">
    <location>
        <begin position="450"/>
        <end position="470"/>
    </location>
</feature>
<feature type="transmembrane region" description="Helical" evidence="8">
    <location>
        <begin position="62"/>
        <end position="85"/>
    </location>
</feature>
<reference evidence="10 11" key="1">
    <citation type="journal article" date="2016" name="Nat. Commun.">
        <title>Thousands of microbial genomes shed light on interconnected biogeochemical processes in an aquifer system.</title>
        <authorList>
            <person name="Anantharaman K."/>
            <person name="Brown C.T."/>
            <person name="Hug L.A."/>
            <person name="Sharon I."/>
            <person name="Castelle C.J."/>
            <person name="Probst A.J."/>
            <person name="Thomas B.C."/>
            <person name="Singh A."/>
            <person name="Wilkins M.J."/>
            <person name="Karaoz U."/>
            <person name="Brodie E.L."/>
            <person name="Williams K.H."/>
            <person name="Hubbard S.S."/>
            <person name="Banfield J.F."/>
        </authorList>
    </citation>
    <scope>NUCLEOTIDE SEQUENCE [LARGE SCALE GENOMIC DNA]</scope>
</reference>
<dbReference type="InterPro" id="IPR051050">
    <property type="entry name" value="Lipid_II_flippase_MurJ/MviN"/>
</dbReference>
<dbReference type="Pfam" id="PF03023">
    <property type="entry name" value="MurJ"/>
    <property type="match status" value="1"/>
</dbReference>
<feature type="transmembrane region" description="Helical" evidence="8">
    <location>
        <begin position="390"/>
        <end position="410"/>
    </location>
</feature>
<evidence type="ECO:0000313" key="11">
    <source>
        <dbReference type="Proteomes" id="UP000176791"/>
    </source>
</evidence>
<dbReference type="GO" id="GO:0008360">
    <property type="term" value="P:regulation of cell shape"/>
    <property type="evidence" value="ECO:0007669"/>
    <property type="project" value="UniProtKB-UniRule"/>
</dbReference>
<feature type="transmembrane region" description="Helical" evidence="8">
    <location>
        <begin position="166"/>
        <end position="187"/>
    </location>
</feature>
<sequence length="536" mass="58679">MVNHLFRKQNSVLSAAAILMTAVLVSRLLGLLRDRFLAAYFFDPASAGQLDVYFAAFRLPDMVFQLLVVGALAAAFIPVFSSYFIKDKTEAWHVASTVISLGLVFFLLLAGLIFFLSEPLSRLIAPSFSAQEMVLMVTITRWLLLAQLSFLISNFLTGILQSQQHFIVPALAPIVYNLGIIIGILSLSPIMGIFGPVAGVILGAFLHLVIQLPLVQATGFKFKLSFDWSHPGVRRIGRLMLPRTLALAVSQIELTVAVFIATALPAGSLAIFYFAQHLNSLPVGLFGATIGQAALPALAQTAQDSSLLKFKQLLISSLNQVLYLSMPAGMILLILRLPAVRLAFGARSFPWEATLLTGQAVALFAISVFAQSAIQILVRGFYALSNTRSPFVIGASAVAVNVFLSFIFVYRFGLGILGLALAISLASFLHLGLLFWRLSRILGGFSADEFYLPVAKMTAATLLTGLSLWLPFRLLDKYIFNTTRTLELVGLSAVTVLIGLLVYGALSYLFKIKELNHFFDLIKKVRHFYYDPIVYP</sequence>
<dbReference type="GO" id="GO:0071555">
    <property type="term" value="P:cell wall organization"/>
    <property type="evidence" value="ECO:0007669"/>
    <property type="project" value="UniProtKB-UniRule"/>
</dbReference>
<keyword evidence="6 8" id="KW-1133">Transmembrane helix</keyword>
<dbReference type="Proteomes" id="UP000176791">
    <property type="component" value="Unassembled WGS sequence"/>
</dbReference>
<evidence type="ECO:0000256" key="8">
    <source>
        <dbReference type="HAMAP-Rule" id="MF_02078"/>
    </source>
</evidence>
<evidence type="ECO:0000256" key="1">
    <source>
        <dbReference type="ARBA" id="ARBA00004651"/>
    </source>
</evidence>
<comment type="caution">
    <text evidence="10">The sequence shown here is derived from an EMBL/GenBank/DDBJ whole genome shotgun (WGS) entry which is preliminary data.</text>
</comment>
<keyword evidence="4 8" id="KW-0133">Cell shape</keyword>
<keyword evidence="3 8" id="KW-0812">Transmembrane</keyword>
<evidence type="ECO:0000256" key="4">
    <source>
        <dbReference type="ARBA" id="ARBA00022960"/>
    </source>
</evidence>
<evidence type="ECO:0000256" key="6">
    <source>
        <dbReference type="ARBA" id="ARBA00022989"/>
    </source>
</evidence>
<keyword evidence="8 9" id="KW-0813">Transport</keyword>
<comment type="subcellular location">
    <subcellularLocation>
        <location evidence="1 8">Cell membrane</location>
        <topology evidence="1 8">Multi-pass membrane protein</topology>
    </subcellularLocation>
</comment>
<name>A0A1F5DLG8_9BACT</name>
<gene>
    <name evidence="8" type="primary">murJ</name>
    <name evidence="10" type="ORF">A3E73_00130</name>
</gene>
<evidence type="ECO:0000256" key="5">
    <source>
        <dbReference type="ARBA" id="ARBA00022984"/>
    </source>
</evidence>
<keyword evidence="2 8" id="KW-1003">Cell membrane</keyword>
<accession>A0A1F5DLG8</accession>
<feature type="transmembrane region" description="Helical" evidence="8">
    <location>
        <begin position="356"/>
        <end position="378"/>
    </location>
</feature>
<feature type="transmembrane region" description="Helical" evidence="8">
    <location>
        <begin position="244"/>
        <end position="275"/>
    </location>
</feature>
<feature type="transmembrane region" description="Helical" evidence="8">
    <location>
        <begin position="193"/>
        <end position="215"/>
    </location>
</feature>